<accession>A0AAE3HNU4</accession>
<organism evidence="2 3">
    <name type="scientific">Methylohalomonas lacus</name>
    <dbReference type="NCBI Taxonomy" id="398773"/>
    <lineage>
        <taxon>Bacteria</taxon>
        <taxon>Pseudomonadati</taxon>
        <taxon>Pseudomonadota</taxon>
        <taxon>Gammaproteobacteria</taxon>
        <taxon>Methylohalomonadales</taxon>
        <taxon>Methylohalomonadaceae</taxon>
        <taxon>Methylohalomonas</taxon>
    </lineage>
</organism>
<comment type="caution">
    <text evidence="2">The sequence shown here is derived from an EMBL/GenBank/DDBJ whole genome shotgun (WGS) entry which is preliminary data.</text>
</comment>
<dbReference type="Gene3D" id="3.30.530.20">
    <property type="match status" value="1"/>
</dbReference>
<dbReference type="SUPFAM" id="SSF55961">
    <property type="entry name" value="Bet v1-like"/>
    <property type="match status" value="1"/>
</dbReference>
<evidence type="ECO:0000313" key="2">
    <source>
        <dbReference type="EMBL" id="MCS3904157.1"/>
    </source>
</evidence>
<dbReference type="InterPro" id="IPR019587">
    <property type="entry name" value="Polyketide_cyclase/dehydratase"/>
</dbReference>
<evidence type="ECO:0008006" key="4">
    <source>
        <dbReference type="Google" id="ProtNLM"/>
    </source>
</evidence>
<gene>
    <name evidence="2" type="ORF">J2T55_002190</name>
</gene>
<dbReference type="AlphaFoldDB" id="A0AAE3HNU4"/>
<evidence type="ECO:0000313" key="3">
    <source>
        <dbReference type="Proteomes" id="UP001204445"/>
    </source>
</evidence>
<feature type="chain" id="PRO_5041955425" description="Ribosome association toxin RatA" evidence="1">
    <location>
        <begin position="35"/>
        <end position="198"/>
    </location>
</feature>
<keyword evidence="3" id="KW-1185">Reference proteome</keyword>
<reference evidence="2" key="1">
    <citation type="submission" date="2022-08" db="EMBL/GenBank/DDBJ databases">
        <title>Genomic Encyclopedia of Type Strains, Phase III (KMG-III): the genomes of soil and plant-associated and newly described type strains.</title>
        <authorList>
            <person name="Whitman W."/>
        </authorList>
    </citation>
    <scope>NUCLEOTIDE SEQUENCE</scope>
    <source>
        <strain evidence="2">HMT 1</strain>
    </source>
</reference>
<dbReference type="RefSeq" id="WP_259056538.1">
    <property type="nucleotide sequence ID" value="NZ_JANUCT010000016.1"/>
</dbReference>
<protein>
    <recommendedName>
        <fullName evidence="4">Ribosome association toxin RatA</fullName>
    </recommendedName>
</protein>
<sequence length="198" mass="22231">MPATSSRTRSVSSAATASGLLLAGLALLSADVQAGTVEDAEVVYDNGRYRLDLSMRIDSDPAAVYAIVTDYDRLTRISRTITDSSELEHDAGIRRRLVTETCVWFFCFEATMVEDIIESDTSVHTRIVPGPSDYRYGESVWRVSAVNGGTRVTFQCTLEPDFWVPPVIGTWMMKRRMREEAERTVLNIEQLTREQIPE</sequence>
<dbReference type="EMBL" id="JANUCT010000016">
    <property type="protein sequence ID" value="MCS3904157.1"/>
    <property type="molecule type" value="Genomic_DNA"/>
</dbReference>
<proteinExistence type="predicted"/>
<keyword evidence="1" id="KW-0732">Signal</keyword>
<evidence type="ECO:0000256" key="1">
    <source>
        <dbReference type="SAM" id="SignalP"/>
    </source>
</evidence>
<dbReference type="Proteomes" id="UP001204445">
    <property type="component" value="Unassembled WGS sequence"/>
</dbReference>
<dbReference type="InterPro" id="IPR023393">
    <property type="entry name" value="START-like_dom_sf"/>
</dbReference>
<name>A0AAE3HNU4_9GAMM</name>
<dbReference type="Pfam" id="PF10604">
    <property type="entry name" value="Polyketide_cyc2"/>
    <property type="match status" value="1"/>
</dbReference>
<feature type="signal peptide" evidence="1">
    <location>
        <begin position="1"/>
        <end position="34"/>
    </location>
</feature>